<feature type="domain" description="PAC" evidence="9">
    <location>
        <begin position="467"/>
        <end position="519"/>
    </location>
</feature>
<evidence type="ECO:0000256" key="1">
    <source>
        <dbReference type="ARBA" id="ARBA00004370"/>
    </source>
</evidence>
<keyword evidence="4" id="KW-0807">Transducer</keyword>
<dbReference type="InterPro" id="IPR000700">
    <property type="entry name" value="PAS-assoc_C"/>
</dbReference>
<evidence type="ECO:0000259" key="8">
    <source>
        <dbReference type="PROSITE" id="PS50111"/>
    </source>
</evidence>
<evidence type="ECO:0000313" key="12">
    <source>
        <dbReference type="Proteomes" id="UP000593737"/>
    </source>
</evidence>
<dbReference type="InterPro" id="IPR000014">
    <property type="entry name" value="PAS"/>
</dbReference>
<dbReference type="GO" id="GO:0007165">
    <property type="term" value="P:signal transduction"/>
    <property type="evidence" value="ECO:0007669"/>
    <property type="project" value="UniProtKB-KW"/>
</dbReference>
<dbReference type="SMART" id="SM00283">
    <property type="entry name" value="MA"/>
    <property type="match status" value="1"/>
</dbReference>
<evidence type="ECO:0000259" key="10">
    <source>
        <dbReference type="PROSITE" id="PS50885"/>
    </source>
</evidence>
<dbReference type="PROSITE" id="PS50111">
    <property type="entry name" value="CHEMOTAXIS_TRANSDUC_2"/>
    <property type="match status" value="1"/>
</dbReference>
<dbReference type="SMART" id="SM00086">
    <property type="entry name" value="PAC"/>
    <property type="match status" value="2"/>
</dbReference>
<dbReference type="InterPro" id="IPR013655">
    <property type="entry name" value="PAS_fold_3"/>
</dbReference>
<evidence type="ECO:0000256" key="6">
    <source>
        <dbReference type="SAM" id="MobiDB-lite"/>
    </source>
</evidence>
<dbReference type="CDD" id="cd06225">
    <property type="entry name" value="HAMP"/>
    <property type="match status" value="1"/>
</dbReference>
<dbReference type="InterPro" id="IPR001610">
    <property type="entry name" value="PAC"/>
</dbReference>
<evidence type="ECO:0000256" key="7">
    <source>
        <dbReference type="SAM" id="Phobius"/>
    </source>
</evidence>
<dbReference type="AlphaFoldDB" id="A0A7S8FEZ8"/>
<keyword evidence="2" id="KW-0488">Methylation</keyword>
<dbReference type="InterPro" id="IPR047347">
    <property type="entry name" value="YvaQ-like_sensor"/>
</dbReference>
<dbReference type="InterPro" id="IPR051310">
    <property type="entry name" value="MCP_chemotaxis"/>
</dbReference>
<dbReference type="SUPFAM" id="SSF58104">
    <property type="entry name" value="Methyl-accepting chemotaxis protein (MCP) signaling domain"/>
    <property type="match status" value="1"/>
</dbReference>
<gene>
    <name evidence="11" type="ORF">Nkreftii_002593</name>
</gene>
<dbReference type="CDD" id="cd00130">
    <property type="entry name" value="PAS"/>
    <property type="match status" value="2"/>
</dbReference>
<keyword evidence="5" id="KW-0175">Coiled coil</keyword>
<feature type="region of interest" description="Disordered" evidence="6">
    <location>
        <begin position="863"/>
        <end position="918"/>
    </location>
</feature>
<dbReference type="SUPFAM" id="SSF55785">
    <property type="entry name" value="PYP-like sensor domain (PAS domain)"/>
    <property type="match status" value="2"/>
</dbReference>
<dbReference type="GO" id="GO:0005886">
    <property type="term" value="C:plasma membrane"/>
    <property type="evidence" value="ECO:0007669"/>
    <property type="project" value="TreeGrafter"/>
</dbReference>
<feature type="domain" description="Methyl-accepting transducer" evidence="8">
    <location>
        <begin position="611"/>
        <end position="840"/>
    </location>
</feature>
<dbReference type="Proteomes" id="UP000593737">
    <property type="component" value="Chromosome"/>
</dbReference>
<evidence type="ECO:0000256" key="2">
    <source>
        <dbReference type="ARBA" id="ARBA00022481"/>
    </source>
</evidence>
<keyword evidence="7" id="KW-0812">Transmembrane</keyword>
<evidence type="ECO:0000259" key="9">
    <source>
        <dbReference type="PROSITE" id="PS50113"/>
    </source>
</evidence>
<feature type="domain" description="HAMP" evidence="10">
    <location>
        <begin position="215"/>
        <end position="265"/>
    </location>
</feature>
<dbReference type="Gene3D" id="6.10.340.10">
    <property type="match status" value="1"/>
</dbReference>
<dbReference type="FunFam" id="1.10.287.950:FF:000001">
    <property type="entry name" value="Methyl-accepting chemotaxis sensory transducer"/>
    <property type="match status" value="1"/>
</dbReference>
<feature type="coiled-coil region" evidence="5">
    <location>
        <begin position="257"/>
        <end position="284"/>
    </location>
</feature>
<evidence type="ECO:0000256" key="4">
    <source>
        <dbReference type="PROSITE-ProRule" id="PRU00284"/>
    </source>
</evidence>
<proteinExistence type="inferred from homology"/>
<dbReference type="SMART" id="SM00304">
    <property type="entry name" value="HAMP"/>
    <property type="match status" value="2"/>
</dbReference>
<dbReference type="PANTHER" id="PTHR43531">
    <property type="entry name" value="PROTEIN ICFG"/>
    <property type="match status" value="1"/>
</dbReference>
<keyword evidence="7" id="KW-0472">Membrane</keyword>
<dbReference type="PROSITE" id="PS50113">
    <property type="entry name" value="PAC"/>
    <property type="match status" value="2"/>
</dbReference>
<dbReference type="CDD" id="cd19411">
    <property type="entry name" value="MCP2201-like_sensor"/>
    <property type="match status" value="1"/>
</dbReference>
<reference evidence="11 12" key="1">
    <citation type="journal article" date="2020" name="ISME J.">
        <title>Enrichment and physiological characterization of a novel comammox Nitrospira indicates ammonium inhibition of complete nitrification.</title>
        <authorList>
            <person name="Sakoula D."/>
            <person name="Koch H."/>
            <person name="Frank J."/>
            <person name="Jetten M.S.M."/>
            <person name="van Kessel M.A.H.J."/>
            <person name="Lucker S."/>
        </authorList>
    </citation>
    <scope>NUCLEOTIDE SEQUENCE [LARGE SCALE GENOMIC DNA]</scope>
    <source>
        <strain evidence="11">Comreactor17</strain>
    </source>
</reference>
<dbReference type="Pfam" id="PF18947">
    <property type="entry name" value="HAMP_2"/>
    <property type="match status" value="1"/>
</dbReference>
<dbReference type="SUPFAM" id="SSF158472">
    <property type="entry name" value="HAMP domain-like"/>
    <property type="match status" value="1"/>
</dbReference>
<comment type="subcellular location">
    <subcellularLocation>
        <location evidence="1">Membrane</location>
    </subcellularLocation>
</comment>
<dbReference type="InterPro" id="IPR004089">
    <property type="entry name" value="MCPsignal_dom"/>
</dbReference>
<sequence>MNRIKDLSTKTKLMINIGLFVVIMTITTGLSIKGMSVLGEQSEFIYKTNVISIMLLGDLRDRTQRMDALILSHILVQDSATRAQLVKDIASLDAQIEQFVPSYAPLLVSEPERKHFERFQSEWSSYKDIRAKVVQLSDNFSKDAAFELHEHELEPKLQTLSAAIMGLVGENEMQAKDAFLATHDLTQSMTLTLGLFVLGASIVGIGFGLLIARCITANLLDVLEAAQQLGSGKLNTRSTVTTKDEVGRLAQAFNQMGEALEQSMVKQQEAIEEMNARVEIMNTTSIVSEANLKGDILTANDKYVEVSKYSREELLGKPHSITRHADMPKEVFKQMWHTIGQGKIFRGVIKNRAKDGTPYYVDAVIKPIMGPDGKPRKYLGVRYDITEYEIARHNMKGIIDAIDKSYATIEFDLKGRIQTANAFFLKTMDYRLDELTGKHHNTFVDPAYSGTPEYRVFWEKLERGEHDANQYKFLAKSGKTVWFQAGYTPVMDEVGRPFKVIMLATNITEQKQALVEVEQLIKAAAVGQLSQRMETDLFTGSSRELADGVNRLLESVTQPLREAQGVLTALAINDLTKNMTGVYQGEFEQMKTSLNLALQNLATTISTVREVVDSVSTGAEEITNGNEDLAERTSEQASALEETSASMEEMTSTVKQNADNAKQANQLAAAARDVAEKGGSVTARAVQAMGEINQSSKKIADIITVIDEIAFQTNLLALNAAVEAARAGEHGRGFAVVATEVRNLAQRSATAAKEIKDLINESIQRVSEGTELVDQSGKTLDEIVTSVKRVSDIIAEISAASQEQASGIDEVNKAIMQMDETTQHNAALVEETTSASQSMKDQAKELKHQIEVFKVAEREPTKLSGVGKKRDSPRLVPMPPVRAAGTTSSPRMTGKPVKTLAVANGLERRGTSEEFEEF</sequence>
<dbReference type="Pfam" id="PF00015">
    <property type="entry name" value="MCPsignal"/>
    <property type="match status" value="1"/>
</dbReference>
<evidence type="ECO:0000256" key="5">
    <source>
        <dbReference type="SAM" id="Coils"/>
    </source>
</evidence>
<dbReference type="InterPro" id="IPR024478">
    <property type="entry name" value="HlyB_4HB_MCP"/>
</dbReference>
<feature type="domain" description="HAMP" evidence="10">
    <location>
        <begin position="554"/>
        <end position="606"/>
    </location>
</feature>
<organism evidence="11 12">
    <name type="scientific">Candidatus Nitrospira kreftii</name>
    <dbReference type="NCBI Taxonomy" id="2652173"/>
    <lineage>
        <taxon>Bacteria</taxon>
        <taxon>Pseudomonadati</taxon>
        <taxon>Nitrospirota</taxon>
        <taxon>Nitrospiria</taxon>
        <taxon>Nitrospirales</taxon>
        <taxon>Nitrospiraceae</taxon>
        <taxon>Nitrospira</taxon>
    </lineage>
</organism>
<dbReference type="Pfam" id="PF12729">
    <property type="entry name" value="4HB_MCP_1"/>
    <property type="match status" value="1"/>
</dbReference>
<dbReference type="InterPro" id="IPR003660">
    <property type="entry name" value="HAMP_dom"/>
</dbReference>
<keyword evidence="7" id="KW-1133">Transmembrane helix</keyword>
<protein>
    <recommendedName>
        <fullName evidence="13">Methyl-accepting chemotaxis protein</fullName>
    </recommendedName>
</protein>
<dbReference type="PANTHER" id="PTHR43531:SF14">
    <property type="entry name" value="METHYL-ACCEPTING CHEMOTAXIS PROTEIN I-RELATED"/>
    <property type="match status" value="1"/>
</dbReference>
<feature type="domain" description="PAC" evidence="9">
    <location>
        <begin position="343"/>
        <end position="397"/>
    </location>
</feature>
<evidence type="ECO:0008006" key="13">
    <source>
        <dbReference type="Google" id="ProtNLM"/>
    </source>
</evidence>
<dbReference type="Gene3D" id="3.30.450.20">
    <property type="entry name" value="PAS domain"/>
    <property type="match status" value="2"/>
</dbReference>
<feature type="transmembrane region" description="Helical" evidence="7">
    <location>
        <begin position="44"/>
        <end position="59"/>
    </location>
</feature>
<dbReference type="Pfam" id="PF00672">
    <property type="entry name" value="HAMP"/>
    <property type="match status" value="1"/>
</dbReference>
<dbReference type="NCBIfam" id="TIGR00229">
    <property type="entry name" value="sensory_box"/>
    <property type="match status" value="2"/>
</dbReference>
<feature type="transmembrane region" description="Helical" evidence="7">
    <location>
        <begin position="12"/>
        <end position="32"/>
    </location>
</feature>
<dbReference type="GO" id="GO:0006935">
    <property type="term" value="P:chemotaxis"/>
    <property type="evidence" value="ECO:0007669"/>
    <property type="project" value="UniProtKB-KW"/>
</dbReference>
<dbReference type="EMBL" id="CP047423">
    <property type="protein sequence ID" value="QPD04819.1"/>
    <property type="molecule type" value="Genomic_DNA"/>
</dbReference>
<feature type="transmembrane region" description="Helical" evidence="7">
    <location>
        <begin position="191"/>
        <end position="212"/>
    </location>
</feature>
<evidence type="ECO:0000313" key="11">
    <source>
        <dbReference type="EMBL" id="QPD04819.1"/>
    </source>
</evidence>
<dbReference type="InterPro" id="IPR035965">
    <property type="entry name" value="PAS-like_dom_sf"/>
</dbReference>
<comment type="similarity">
    <text evidence="3">Belongs to the methyl-accepting chemotaxis (MCP) protein family.</text>
</comment>
<dbReference type="PROSITE" id="PS50885">
    <property type="entry name" value="HAMP"/>
    <property type="match status" value="2"/>
</dbReference>
<dbReference type="KEGG" id="nkf:Nkreftii_002593"/>
<dbReference type="GO" id="GO:0004888">
    <property type="term" value="F:transmembrane signaling receptor activity"/>
    <property type="evidence" value="ECO:0007669"/>
    <property type="project" value="TreeGrafter"/>
</dbReference>
<accession>A0A7S8FEZ8</accession>
<name>A0A7S8FEZ8_9BACT</name>
<dbReference type="Pfam" id="PF08447">
    <property type="entry name" value="PAS_3"/>
    <property type="match status" value="2"/>
</dbReference>
<dbReference type="Gene3D" id="1.10.287.950">
    <property type="entry name" value="Methyl-accepting chemotaxis protein"/>
    <property type="match status" value="1"/>
</dbReference>
<evidence type="ECO:0000256" key="3">
    <source>
        <dbReference type="ARBA" id="ARBA00029447"/>
    </source>
</evidence>
<dbReference type="CDD" id="cd11386">
    <property type="entry name" value="MCP_signal"/>
    <property type="match status" value="1"/>
</dbReference>